<proteinExistence type="predicted"/>
<evidence type="ECO:0000313" key="3">
    <source>
        <dbReference type="EMBL" id="NKY31272.1"/>
    </source>
</evidence>
<dbReference type="Proteomes" id="UP000540698">
    <property type="component" value="Unassembled WGS sequence"/>
</dbReference>
<accession>A0A7X6LB93</accession>
<gene>
    <name evidence="3" type="ORF">HGB38_34505</name>
</gene>
<organism evidence="3 4">
    <name type="scientific">Nocardia gamkensis</name>
    <dbReference type="NCBI Taxonomy" id="352869"/>
    <lineage>
        <taxon>Bacteria</taxon>
        <taxon>Bacillati</taxon>
        <taxon>Actinomycetota</taxon>
        <taxon>Actinomycetes</taxon>
        <taxon>Mycobacteriales</taxon>
        <taxon>Nocardiaceae</taxon>
        <taxon>Nocardia</taxon>
    </lineage>
</organism>
<evidence type="ECO:0000259" key="2">
    <source>
        <dbReference type="Pfam" id="PF25547"/>
    </source>
</evidence>
<dbReference type="RefSeq" id="WP_157114344.1">
    <property type="nucleotide sequence ID" value="NZ_JAAXOS010000029.1"/>
</dbReference>
<sequence length="503" mass="54171">MTAPTVPVIVHRAGEYSSAGEVFGQMSADTVTTHAALITVLSTYAGMAGSDSVGGQWASAYDEAAQLAISSSSKLATACGQTRDLIAVGAHNHQLAETGSDPRNPSSPAPPQLSIAPCLAEDAPSAAGDGIPEPFGWSILKNLVGFGWPNGHQDQLDAAKTAWHTASADYRTVAAQVPRAVELLTNQQSPEIGIAVGTCQERQNDLNALADACQTLGDSCGEYAHHLDEAHHKILEEVKDFLIETAAAETVFAVLAPFTVTVSEWVGNTALAGRIAVRARRIATIIGELGTRVTELVTRAIRPLTAALKPLLDKVGKWVDVAKAKLWTREARGATPGRGTADEWLSGGRRRPANMLDDPAQTKWAQDAYDNFTQDPRDISAISRNTDDLARANGATGFSEAEIAAIKKHLFDTEHPILDYETGQVVVRKFDPDPEIADAWIRLRSGNALPEDHVLLEHELAELNYLRANPGATYQDAHRVANESFNWQTQVPLNKREDFESGW</sequence>
<evidence type="ECO:0000313" key="4">
    <source>
        <dbReference type="Proteomes" id="UP000540698"/>
    </source>
</evidence>
<evidence type="ECO:0000256" key="1">
    <source>
        <dbReference type="SAM" id="MobiDB-lite"/>
    </source>
</evidence>
<dbReference type="InterPro" id="IPR057746">
    <property type="entry name" value="CpnT-like_N"/>
</dbReference>
<name>A0A7X6LB93_9NOCA</name>
<keyword evidence="4" id="KW-1185">Reference proteome</keyword>
<reference evidence="3 4" key="1">
    <citation type="submission" date="2020-04" db="EMBL/GenBank/DDBJ databases">
        <title>MicrobeNet Type strains.</title>
        <authorList>
            <person name="Nicholson A.C."/>
        </authorList>
    </citation>
    <scope>NUCLEOTIDE SEQUENCE [LARGE SCALE GENOMIC DNA]</scope>
    <source>
        <strain evidence="3 4">DSM 44956</strain>
    </source>
</reference>
<feature type="compositionally biased region" description="Polar residues" evidence="1">
    <location>
        <begin position="95"/>
        <end position="104"/>
    </location>
</feature>
<comment type="caution">
    <text evidence="3">The sequence shown here is derived from an EMBL/GenBank/DDBJ whole genome shotgun (WGS) entry which is preliminary data.</text>
</comment>
<feature type="domain" description="Outer membrane channel protein CpnT-like N-terminal" evidence="2">
    <location>
        <begin position="131"/>
        <end position="255"/>
    </location>
</feature>
<dbReference type="Pfam" id="PF25547">
    <property type="entry name" value="WXG100_2"/>
    <property type="match status" value="1"/>
</dbReference>
<feature type="region of interest" description="Disordered" evidence="1">
    <location>
        <begin position="333"/>
        <end position="356"/>
    </location>
</feature>
<dbReference type="EMBL" id="JAAXOS010000029">
    <property type="protein sequence ID" value="NKY31272.1"/>
    <property type="molecule type" value="Genomic_DNA"/>
</dbReference>
<protein>
    <recommendedName>
        <fullName evidence="2">Outer membrane channel protein CpnT-like N-terminal domain-containing protein</fullName>
    </recommendedName>
</protein>
<dbReference type="AlphaFoldDB" id="A0A7X6LB93"/>
<feature type="region of interest" description="Disordered" evidence="1">
    <location>
        <begin position="95"/>
        <end position="114"/>
    </location>
</feature>